<feature type="domain" description="Nudix hydrolase" evidence="4">
    <location>
        <begin position="2"/>
        <end position="141"/>
    </location>
</feature>
<dbReference type="InterPro" id="IPR000086">
    <property type="entry name" value="NUDIX_hydrolase_dom"/>
</dbReference>
<proteinExistence type="predicted"/>
<dbReference type="EMBL" id="FMZW01000005">
    <property type="protein sequence ID" value="SDC87006.1"/>
    <property type="molecule type" value="Genomic_DNA"/>
</dbReference>
<dbReference type="InterPro" id="IPR020084">
    <property type="entry name" value="NUDIX_hydrolase_CS"/>
</dbReference>
<evidence type="ECO:0000256" key="2">
    <source>
        <dbReference type="ARBA" id="ARBA00022801"/>
    </source>
</evidence>
<sequence>MIHRRAVRALIITGEREVLLMRIRPPQGGDCFWIAPGGGVEGDETAEATLQRELAEELGLIDFEPGPAIWRRHHTFNWGGRRISQKEEYRIVHADRFAPVMADEAEARVLDCFRWWSIADLPGASERLTPLSLADILERYLRDGAPSELPDEEVLID</sequence>
<organism evidence="5 6">
    <name type="scientific">Bradyrhizobium brasilense</name>
    <dbReference type="NCBI Taxonomy" id="1419277"/>
    <lineage>
        <taxon>Bacteria</taxon>
        <taxon>Pseudomonadati</taxon>
        <taxon>Pseudomonadota</taxon>
        <taxon>Alphaproteobacteria</taxon>
        <taxon>Hyphomicrobiales</taxon>
        <taxon>Nitrobacteraceae</taxon>
        <taxon>Bradyrhizobium</taxon>
    </lineage>
</organism>
<dbReference type="Proteomes" id="UP000199245">
    <property type="component" value="Unassembled WGS sequence"/>
</dbReference>
<name>A0A1G6Q5J0_9BRAD</name>
<dbReference type="PANTHER" id="PTHR43046:SF12">
    <property type="entry name" value="GDP-MANNOSE MANNOSYL HYDROLASE"/>
    <property type="match status" value="1"/>
</dbReference>
<accession>A0A1G6Q5J0</accession>
<dbReference type="Pfam" id="PF00293">
    <property type="entry name" value="NUDIX"/>
    <property type="match status" value="1"/>
</dbReference>
<comment type="cofactor">
    <cofactor evidence="1">
        <name>Mg(2+)</name>
        <dbReference type="ChEBI" id="CHEBI:18420"/>
    </cofactor>
</comment>
<dbReference type="GO" id="GO:0016787">
    <property type="term" value="F:hydrolase activity"/>
    <property type="evidence" value="ECO:0007669"/>
    <property type="project" value="UniProtKB-KW"/>
</dbReference>
<protein>
    <submittedName>
        <fullName evidence="5">ADP-ribose pyrophosphatase YjhB, NUDIX family</fullName>
    </submittedName>
</protein>
<dbReference type="PROSITE" id="PS51462">
    <property type="entry name" value="NUDIX"/>
    <property type="match status" value="1"/>
</dbReference>
<evidence type="ECO:0000313" key="6">
    <source>
        <dbReference type="Proteomes" id="UP000199245"/>
    </source>
</evidence>
<reference evidence="5 6" key="1">
    <citation type="submission" date="2016-10" db="EMBL/GenBank/DDBJ databases">
        <authorList>
            <person name="de Groot N.N."/>
        </authorList>
    </citation>
    <scope>NUCLEOTIDE SEQUENCE [LARGE SCALE GENOMIC DNA]</scope>
    <source>
        <strain evidence="5 6">R5</strain>
    </source>
</reference>
<dbReference type="PROSITE" id="PS00893">
    <property type="entry name" value="NUDIX_BOX"/>
    <property type="match status" value="1"/>
</dbReference>
<dbReference type="InterPro" id="IPR015797">
    <property type="entry name" value="NUDIX_hydrolase-like_dom_sf"/>
</dbReference>
<gene>
    <name evidence="5" type="ORF">SAMN05216337_1005266</name>
</gene>
<keyword evidence="2" id="KW-0378">Hydrolase</keyword>
<dbReference type="PANTHER" id="PTHR43046">
    <property type="entry name" value="GDP-MANNOSE MANNOSYL HYDROLASE"/>
    <property type="match status" value="1"/>
</dbReference>
<evidence type="ECO:0000313" key="5">
    <source>
        <dbReference type="EMBL" id="SDC87006.1"/>
    </source>
</evidence>
<keyword evidence="3" id="KW-0460">Magnesium</keyword>
<dbReference type="Gene3D" id="3.90.79.10">
    <property type="entry name" value="Nucleoside Triphosphate Pyrophosphohydrolase"/>
    <property type="match status" value="1"/>
</dbReference>
<evidence type="ECO:0000256" key="3">
    <source>
        <dbReference type="ARBA" id="ARBA00022842"/>
    </source>
</evidence>
<dbReference type="SUPFAM" id="SSF55811">
    <property type="entry name" value="Nudix"/>
    <property type="match status" value="1"/>
</dbReference>
<dbReference type="AlphaFoldDB" id="A0A1G6Q5J0"/>
<evidence type="ECO:0000256" key="1">
    <source>
        <dbReference type="ARBA" id="ARBA00001946"/>
    </source>
</evidence>
<dbReference type="RefSeq" id="WP_092081238.1">
    <property type="nucleotide sequence ID" value="NZ_FMZW01000005.1"/>
</dbReference>
<evidence type="ECO:0000259" key="4">
    <source>
        <dbReference type="PROSITE" id="PS51462"/>
    </source>
</evidence>